<evidence type="ECO:0000313" key="2">
    <source>
        <dbReference type="Proteomes" id="UP000499080"/>
    </source>
</evidence>
<proteinExistence type="predicted"/>
<dbReference type="EMBL" id="BGPR01027786">
    <property type="protein sequence ID" value="GBN98560.1"/>
    <property type="molecule type" value="Genomic_DNA"/>
</dbReference>
<evidence type="ECO:0000313" key="1">
    <source>
        <dbReference type="EMBL" id="GBN98560.1"/>
    </source>
</evidence>
<dbReference type="Proteomes" id="UP000499080">
    <property type="component" value="Unassembled WGS sequence"/>
</dbReference>
<accession>A0A4Y2TEY5</accession>
<organism evidence="1 2">
    <name type="scientific">Araneus ventricosus</name>
    <name type="common">Orbweaver spider</name>
    <name type="synonym">Epeira ventricosa</name>
    <dbReference type="NCBI Taxonomy" id="182803"/>
    <lineage>
        <taxon>Eukaryota</taxon>
        <taxon>Metazoa</taxon>
        <taxon>Ecdysozoa</taxon>
        <taxon>Arthropoda</taxon>
        <taxon>Chelicerata</taxon>
        <taxon>Arachnida</taxon>
        <taxon>Araneae</taxon>
        <taxon>Araneomorphae</taxon>
        <taxon>Entelegynae</taxon>
        <taxon>Araneoidea</taxon>
        <taxon>Araneidae</taxon>
        <taxon>Araneus</taxon>
    </lineage>
</organism>
<gene>
    <name evidence="1" type="ORF">AVEN_6307_1</name>
</gene>
<protein>
    <submittedName>
        <fullName evidence="1">Uncharacterized protein</fullName>
    </submittedName>
</protein>
<name>A0A4Y2TEY5_ARAVE</name>
<dbReference type="AlphaFoldDB" id="A0A4Y2TEY5"/>
<keyword evidence="2" id="KW-1185">Reference proteome</keyword>
<reference evidence="1 2" key="1">
    <citation type="journal article" date="2019" name="Sci. Rep.">
        <title>Orb-weaving spider Araneus ventricosus genome elucidates the spidroin gene catalogue.</title>
        <authorList>
            <person name="Kono N."/>
            <person name="Nakamura H."/>
            <person name="Ohtoshi R."/>
            <person name="Moran D.A.P."/>
            <person name="Shinohara A."/>
            <person name="Yoshida Y."/>
            <person name="Fujiwara M."/>
            <person name="Mori M."/>
            <person name="Tomita M."/>
            <person name="Arakawa K."/>
        </authorList>
    </citation>
    <scope>NUCLEOTIDE SEQUENCE [LARGE SCALE GENOMIC DNA]</scope>
</reference>
<sequence length="115" mass="13060">MVAEAVWQSVHQFMELGMEEIKVQAAEPFNDGFLDFAIGSEIATCEVLLQYSEEMEITLCEIQAVGRAFQCLYCLIVLHICLVTPDDSHLFGLFKKHLAGRYFRTDVEIQEAVVK</sequence>
<comment type="caution">
    <text evidence="1">The sequence shown here is derived from an EMBL/GenBank/DDBJ whole genome shotgun (WGS) entry which is preliminary data.</text>
</comment>